<keyword evidence="1 2" id="KW-0238">DNA-binding</keyword>
<dbReference type="EMBL" id="JAENIJ010000027">
    <property type="protein sequence ID" value="MBK1883771.1"/>
    <property type="molecule type" value="Genomic_DNA"/>
</dbReference>
<dbReference type="GO" id="GO:0003677">
    <property type="term" value="F:DNA binding"/>
    <property type="evidence" value="ECO:0007669"/>
    <property type="project" value="UniProtKB-UniRule"/>
</dbReference>
<sequence>MIDSARELLDTGGENAVTMRAVGHLCGLSHNASYKHFKSRKALLAAVAAEEFFTLTERLDHLHETQTNHPLVKLEQALDIIIEYSVTYPDRYHLLFAADMTTVEMTEDLARGARMAFDSFCAIVTQTRENSQQGAIPDASLAGIMLATLQGLKTQEDNGRVNIEKGQLGVRDGMKLLVSLIIAKSSIS</sequence>
<comment type="caution">
    <text evidence="4">The sequence shown here is derived from an EMBL/GenBank/DDBJ whole genome shotgun (WGS) entry which is preliminary data.</text>
</comment>
<evidence type="ECO:0000256" key="2">
    <source>
        <dbReference type="PROSITE-ProRule" id="PRU00335"/>
    </source>
</evidence>
<evidence type="ECO:0000256" key="1">
    <source>
        <dbReference type="ARBA" id="ARBA00023125"/>
    </source>
</evidence>
<dbReference type="SUPFAM" id="SSF46689">
    <property type="entry name" value="Homeodomain-like"/>
    <property type="match status" value="1"/>
</dbReference>
<dbReference type="PROSITE" id="PS50977">
    <property type="entry name" value="HTH_TETR_2"/>
    <property type="match status" value="1"/>
</dbReference>
<feature type="domain" description="HTH tetR-type" evidence="3">
    <location>
        <begin position="1"/>
        <end position="55"/>
    </location>
</feature>
<dbReference type="RefSeq" id="WP_200272252.1">
    <property type="nucleotide sequence ID" value="NZ_JAENIJ010000027.1"/>
</dbReference>
<gene>
    <name evidence="4" type="ORF">JIN85_15235</name>
</gene>
<dbReference type="AlphaFoldDB" id="A0A934SAA9"/>
<proteinExistence type="predicted"/>
<protein>
    <submittedName>
        <fullName evidence="4">TetR/AcrR family transcriptional regulator</fullName>
    </submittedName>
</protein>
<name>A0A934SAA9_9BACT</name>
<evidence type="ECO:0000313" key="4">
    <source>
        <dbReference type="EMBL" id="MBK1883771.1"/>
    </source>
</evidence>
<dbReference type="Proteomes" id="UP000603141">
    <property type="component" value="Unassembled WGS sequence"/>
</dbReference>
<dbReference type="InterPro" id="IPR009057">
    <property type="entry name" value="Homeodomain-like_sf"/>
</dbReference>
<reference evidence="4" key="1">
    <citation type="submission" date="2021-01" db="EMBL/GenBank/DDBJ databases">
        <title>Modified the classification status of verrucomicrobia.</title>
        <authorList>
            <person name="Feng X."/>
        </authorList>
    </citation>
    <scope>NUCLEOTIDE SEQUENCE</scope>
    <source>
        <strain evidence="4">KCTC 22041</strain>
    </source>
</reference>
<feature type="DNA-binding region" description="H-T-H motif" evidence="2">
    <location>
        <begin position="18"/>
        <end position="37"/>
    </location>
</feature>
<accession>A0A934SAA9</accession>
<dbReference type="InterPro" id="IPR001647">
    <property type="entry name" value="HTH_TetR"/>
</dbReference>
<keyword evidence="5" id="KW-1185">Reference proteome</keyword>
<evidence type="ECO:0000259" key="3">
    <source>
        <dbReference type="PROSITE" id="PS50977"/>
    </source>
</evidence>
<evidence type="ECO:0000313" key="5">
    <source>
        <dbReference type="Proteomes" id="UP000603141"/>
    </source>
</evidence>
<dbReference type="Pfam" id="PF00440">
    <property type="entry name" value="TetR_N"/>
    <property type="match status" value="1"/>
</dbReference>
<organism evidence="4 5">
    <name type="scientific">Luteolibacter pohnpeiensis</name>
    <dbReference type="NCBI Taxonomy" id="454153"/>
    <lineage>
        <taxon>Bacteria</taxon>
        <taxon>Pseudomonadati</taxon>
        <taxon>Verrucomicrobiota</taxon>
        <taxon>Verrucomicrobiia</taxon>
        <taxon>Verrucomicrobiales</taxon>
        <taxon>Verrucomicrobiaceae</taxon>
        <taxon>Luteolibacter</taxon>
    </lineage>
</organism>
<dbReference type="Gene3D" id="1.10.357.10">
    <property type="entry name" value="Tetracycline Repressor, domain 2"/>
    <property type="match status" value="1"/>
</dbReference>